<accession>A0A0X3NIU3</accession>
<feature type="region of interest" description="Disordered" evidence="1">
    <location>
        <begin position="394"/>
        <end position="437"/>
    </location>
</feature>
<evidence type="ECO:0008006" key="3">
    <source>
        <dbReference type="Google" id="ProtNLM"/>
    </source>
</evidence>
<dbReference type="AlphaFoldDB" id="A0A0X3NIU3"/>
<feature type="non-terminal residue" evidence="2">
    <location>
        <position position="626"/>
    </location>
</feature>
<reference evidence="2" key="1">
    <citation type="submission" date="2016-01" db="EMBL/GenBank/DDBJ databases">
        <title>Reference transcriptome for the parasite Schistocephalus solidus: insights into the molecular evolution of parasitism.</title>
        <authorList>
            <person name="Hebert F.O."/>
            <person name="Grambauer S."/>
            <person name="Barber I."/>
            <person name="Landry C.R."/>
            <person name="Aubin-Horth N."/>
        </authorList>
    </citation>
    <scope>NUCLEOTIDE SEQUENCE</scope>
</reference>
<sequence>MWVCQSLQQPQQTVKHDVIFKLRNSFCSCDQSLFSSASKLLKRIFESHSPNKDLGSSLGIKIKEGISPDKMVISMEESPEAFGVIHRFLHNPEFDMDVSLLPAACQLAKKLEFAEAWCVFARRLLTSITLDNIGEICPLVFCDPKNSIKGGNTECSALENSLSDAAVRFIKEHSDSIACSQTGQLSACLYVDVLIPALASQPTTPPVNSEEDAFIVADGAEPSEVFSSDQLTDWQITECVLRAFVDRENSREPVKESGYKTTSKTQTAAKDTVTEEIRLTLTEAQLLKAKEQRLSQYSLSSCTYNGSEAAESTPSHQPLTPDTETCLIAQTGLGVGSISIHLGKLEGRLVSLSVKRVFEQPQQQQQSRWHTSISSTVTVSSFSLTSSISEASSHHHQGSSVILPPSPVLLRNGNTAESPNSSSSPLEAITQPSGPDEQLTIVADDGRAANLVRLWPEASASSPRAVSSPNCRSRCSVLRSAGCLRNRLSLARSAAGACNISPEALLSLTARENGEEAEAELESQHQQTCYNSVVLLAGGYTQNGCLNSVELLNFSSSGSGGGGGNEVSCYLGVPADGGQTPPFSDCASSPGSGDGFELEFCSLPGPRMHCARGRLALTTTAGTFDG</sequence>
<feature type="compositionally biased region" description="Polar residues" evidence="1">
    <location>
        <begin position="412"/>
        <end position="433"/>
    </location>
</feature>
<organism evidence="2">
    <name type="scientific">Schistocephalus solidus</name>
    <name type="common">Tapeworm</name>
    <dbReference type="NCBI Taxonomy" id="70667"/>
    <lineage>
        <taxon>Eukaryota</taxon>
        <taxon>Metazoa</taxon>
        <taxon>Spiralia</taxon>
        <taxon>Lophotrochozoa</taxon>
        <taxon>Platyhelminthes</taxon>
        <taxon>Cestoda</taxon>
        <taxon>Eucestoda</taxon>
        <taxon>Diphyllobothriidea</taxon>
        <taxon>Diphyllobothriidae</taxon>
        <taxon>Schistocephalus</taxon>
    </lineage>
</organism>
<dbReference type="EMBL" id="GEEE01023341">
    <property type="protein sequence ID" value="JAP39884.1"/>
    <property type="molecule type" value="Transcribed_RNA"/>
</dbReference>
<evidence type="ECO:0000313" key="2">
    <source>
        <dbReference type="EMBL" id="JAP39884.1"/>
    </source>
</evidence>
<name>A0A0X3NIU3_SCHSO</name>
<proteinExistence type="predicted"/>
<protein>
    <recommendedName>
        <fullName evidence="3">BTB domain-containing protein</fullName>
    </recommendedName>
</protein>
<evidence type="ECO:0000256" key="1">
    <source>
        <dbReference type="SAM" id="MobiDB-lite"/>
    </source>
</evidence>
<gene>
    <name evidence="2" type="ORF">TR151286</name>
</gene>